<evidence type="ECO:0000256" key="1">
    <source>
        <dbReference type="SAM" id="MobiDB-lite"/>
    </source>
</evidence>
<evidence type="ECO:0000313" key="3">
    <source>
        <dbReference type="Proteomes" id="UP000294513"/>
    </source>
</evidence>
<feature type="compositionally biased region" description="Low complexity" evidence="1">
    <location>
        <begin position="1"/>
        <end position="10"/>
    </location>
</feature>
<dbReference type="Gene3D" id="3.40.50.150">
    <property type="entry name" value="Vaccinia Virus protein VP39"/>
    <property type="match status" value="1"/>
</dbReference>
<dbReference type="AlphaFoldDB" id="A0A4R5B275"/>
<comment type="caution">
    <text evidence="2">The sequence shown here is derived from an EMBL/GenBank/DDBJ whole genome shotgun (WGS) entry which is preliminary data.</text>
</comment>
<evidence type="ECO:0000313" key="2">
    <source>
        <dbReference type="EMBL" id="TDD79245.1"/>
    </source>
</evidence>
<protein>
    <submittedName>
        <fullName evidence="2">SAM-dependent methyltransferase</fullName>
    </submittedName>
</protein>
<feature type="region of interest" description="Disordered" evidence="1">
    <location>
        <begin position="1"/>
        <end position="54"/>
    </location>
</feature>
<accession>A0A4R5B275</accession>
<dbReference type="GO" id="GO:0032259">
    <property type="term" value="P:methylation"/>
    <property type="evidence" value="ECO:0007669"/>
    <property type="project" value="UniProtKB-KW"/>
</dbReference>
<keyword evidence="2" id="KW-0489">Methyltransferase</keyword>
<dbReference type="SUPFAM" id="SSF53335">
    <property type="entry name" value="S-adenosyl-L-methionine-dependent methyltransferases"/>
    <property type="match status" value="1"/>
</dbReference>
<organism evidence="2 3">
    <name type="scientific">Actinomadura rubrisoli</name>
    <dbReference type="NCBI Taxonomy" id="2530368"/>
    <lineage>
        <taxon>Bacteria</taxon>
        <taxon>Bacillati</taxon>
        <taxon>Actinomycetota</taxon>
        <taxon>Actinomycetes</taxon>
        <taxon>Streptosporangiales</taxon>
        <taxon>Thermomonosporaceae</taxon>
        <taxon>Actinomadura</taxon>
    </lineage>
</organism>
<dbReference type="OrthoDB" id="3216820at2"/>
<keyword evidence="3" id="KW-1185">Reference proteome</keyword>
<gene>
    <name evidence="2" type="ORF">E1298_28215</name>
</gene>
<sequence length="310" mass="33344">MPLGAPAGTGRACGGGGSASRFVAGGQTLTPRPGRKDPVTDHAPLPPPLGPEIDTTVPHSARIWNYWLGGKDNYPVDRAAGDLYREQAPGVVDMARASRIFLSRAVRHLAGERGVLQFLDVGTGLPTMDNTHEVAQRAAPGARIVYVDNDPLVLTHARALLTSTPQGATDYIDADLRDPGRILREAARTLDLGRPVALMLMGVLGHIADFEEALALTRHLLDALAPGSHLIHYDGTYEVQGEALQQAQEDYDDTGAVPYVLRTPAELARLYEGLELLEPGQVSCLRWRPEADLFGEPDDVDVYGAVARKP</sequence>
<keyword evidence="2" id="KW-0808">Transferase</keyword>
<reference evidence="2 3" key="1">
    <citation type="submission" date="2019-03" db="EMBL/GenBank/DDBJ databases">
        <title>Draft genome sequences of novel Actinobacteria.</title>
        <authorList>
            <person name="Sahin N."/>
            <person name="Ay H."/>
            <person name="Saygin H."/>
        </authorList>
    </citation>
    <scope>NUCLEOTIDE SEQUENCE [LARGE SCALE GENOMIC DNA]</scope>
    <source>
        <strain evidence="2 3">H3C3</strain>
    </source>
</reference>
<dbReference type="InterPro" id="IPR029063">
    <property type="entry name" value="SAM-dependent_MTases_sf"/>
</dbReference>
<dbReference type="PIRSF" id="PIRSF017393">
    <property type="entry name" value="MTase_SAV2177"/>
    <property type="match status" value="1"/>
</dbReference>
<name>A0A4R5B275_9ACTN</name>
<dbReference type="Proteomes" id="UP000294513">
    <property type="component" value="Unassembled WGS sequence"/>
</dbReference>
<dbReference type="Pfam" id="PF04672">
    <property type="entry name" value="Methyltransf_19"/>
    <property type="match status" value="1"/>
</dbReference>
<dbReference type="EMBL" id="SMKU01000180">
    <property type="protein sequence ID" value="TDD79245.1"/>
    <property type="molecule type" value="Genomic_DNA"/>
</dbReference>
<dbReference type="GO" id="GO:0008168">
    <property type="term" value="F:methyltransferase activity"/>
    <property type="evidence" value="ECO:0007669"/>
    <property type="project" value="UniProtKB-KW"/>
</dbReference>
<proteinExistence type="predicted"/>
<dbReference type="InterPro" id="IPR006764">
    <property type="entry name" value="SAM_dep_MeTrfase_SAV2177_type"/>
</dbReference>